<dbReference type="InterPro" id="IPR009057">
    <property type="entry name" value="Homeodomain-like_sf"/>
</dbReference>
<feature type="repeat" description="TPR" evidence="4">
    <location>
        <begin position="304"/>
        <end position="337"/>
    </location>
</feature>
<accession>G0J7W3</accession>
<dbReference type="STRING" id="880070.Cycma_4106"/>
<dbReference type="InterPro" id="IPR011990">
    <property type="entry name" value="TPR-like_helical_dom_sf"/>
</dbReference>
<gene>
    <name evidence="6" type="ordered locus">Cycma_4106</name>
</gene>
<dbReference type="SMART" id="SM00342">
    <property type="entry name" value="HTH_ARAC"/>
    <property type="match status" value="1"/>
</dbReference>
<dbReference type="EMBL" id="CP002955">
    <property type="protein sequence ID" value="AEL27811.1"/>
    <property type="molecule type" value="Genomic_DNA"/>
</dbReference>
<keyword evidence="3" id="KW-0804">Transcription</keyword>
<evidence type="ECO:0000313" key="7">
    <source>
        <dbReference type="Proteomes" id="UP000001635"/>
    </source>
</evidence>
<organism evidence="6 7">
    <name type="scientific">Cyclobacterium marinum (strain ATCC 25205 / DSM 745 / LMG 13164 / NCIMB 1802)</name>
    <name type="common">Flectobacillus marinus</name>
    <dbReference type="NCBI Taxonomy" id="880070"/>
    <lineage>
        <taxon>Bacteria</taxon>
        <taxon>Pseudomonadati</taxon>
        <taxon>Bacteroidota</taxon>
        <taxon>Cytophagia</taxon>
        <taxon>Cytophagales</taxon>
        <taxon>Cyclobacteriaceae</taxon>
        <taxon>Cyclobacterium</taxon>
    </lineage>
</organism>
<sequence length="592" mass="68547">MENTNRYNSNKSIVVLPFVNMSADPDNEYFSDGITEEIINALTNVRGLKVIARTSSFAFKNRNEDVRSIGKKLEVGTILEGSVRKVKKRVRITAQLINTKDGGHIWSKNFDREIDDIFALQDEISLLIADQIRENYGHFDIQNHLVEAPTQKIEAYNLYLKGRYHQLKWNIDSFNLAISYYNEATKIDPSYAIPYFGLVQCYSYLFMWQAITKIEAIKQTTIYLNKLKLTRTNLPEYHLALSNCAILLHWNLKLAHAELNKTLSINPSNIDALEALSGLYIVIGSFNEGVAIIDKALEINPLSANHSFMKGNIFFYANEYKNAIEWMDIAIQLNPNLHLAHQVKMACLLLLKKDKEFNVCFDQNKQFSFAHNFWRLKNLIQGNGEKSWQKEDYKSEFLPWELYYATQSGKLDHAFALLKTGLENQIGQYFCFRHDPFLTPLREDKRFQQIKLEHPELDIKPIKSKILRGKSLIKMETDEIKTALNALVCFMDDEEGYLNPQLSLKSLSDKINVHPNKLSWLLNEHVGKNFNEYINTFRLEAFKHKALDKTYTHLTLLGLAYECGFNSKTVFNAFFKNNTGKTPSEWVRENKK</sequence>
<evidence type="ECO:0000256" key="1">
    <source>
        <dbReference type="ARBA" id="ARBA00023015"/>
    </source>
</evidence>
<evidence type="ECO:0000256" key="3">
    <source>
        <dbReference type="ARBA" id="ARBA00023163"/>
    </source>
</evidence>
<dbReference type="InterPro" id="IPR019734">
    <property type="entry name" value="TPR_rpt"/>
</dbReference>
<dbReference type="KEGG" id="cmr:Cycma_4106"/>
<evidence type="ECO:0000256" key="2">
    <source>
        <dbReference type="ARBA" id="ARBA00023125"/>
    </source>
</evidence>
<dbReference type="Proteomes" id="UP000001635">
    <property type="component" value="Chromosome"/>
</dbReference>
<dbReference type="GO" id="GO:0003700">
    <property type="term" value="F:DNA-binding transcription factor activity"/>
    <property type="evidence" value="ECO:0007669"/>
    <property type="project" value="InterPro"/>
</dbReference>
<proteinExistence type="predicted"/>
<keyword evidence="4" id="KW-0802">TPR repeat</keyword>
<dbReference type="SUPFAM" id="SSF48452">
    <property type="entry name" value="TPR-like"/>
    <property type="match status" value="1"/>
</dbReference>
<dbReference type="eggNOG" id="COG5616">
    <property type="taxonomic scope" value="Bacteria"/>
</dbReference>
<dbReference type="eggNOG" id="COG0457">
    <property type="taxonomic scope" value="Bacteria"/>
</dbReference>
<keyword evidence="1" id="KW-0805">Transcription regulation</keyword>
<dbReference type="Gene3D" id="1.25.40.10">
    <property type="entry name" value="Tetratricopeptide repeat domain"/>
    <property type="match status" value="1"/>
</dbReference>
<dbReference type="InterPro" id="IPR018060">
    <property type="entry name" value="HTH_AraC"/>
</dbReference>
<dbReference type="RefSeq" id="WP_014022095.1">
    <property type="nucleotide sequence ID" value="NC_015914.1"/>
</dbReference>
<dbReference type="GO" id="GO:0043565">
    <property type="term" value="F:sequence-specific DNA binding"/>
    <property type="evidence" value="ECO:0007669"/>
    <property type="project" value="InterPro"/>
</dbReference>
<protein>
    <submittedName>
        <fullName evidence="6">Transcriptional regulator, AraC family</fullName>
    </submittedName>
</protein>
<dbReference type="AlphaFoldDB" id="G0J7W3"/>
<reference evidence="7" key="1">
    <citation type="submission" date="2011-07" db="EMBL/GenBank/DDBJ databases">
        <title>The complete genome of Cyclobacterium marinum DSM 745.</title>
        <authorList>
            <person name="Lucas S."/>
            <person name="Han J."/>
            <person name="Lapidus A."/>
            <person name="Bruce D."/>
            <person name="Goodwin L."/>
            <person name="Pitluck S."/>
            <person name="Peters L."/>
            <person name="Kyrpides N."/>
            <person name="Mavromatis K."/>
            <person name="Ivanova N."/>
            <person name="Ovchinnikova G."/>
            <person name="Chertkov O."/>
            <person name="Detter J.C."/>
            <person name="Tapia R."/>
            <person name="Han C."/>
            <person name="Land M."/>
            <person name="Hauser L."/>
            <person name="Markowitz V."/>
            <person name="Cheng J.-F."/>
            <person name="Hugenholtz P."/>
            <person name="Woyke T."/>
            <person name="Wu D."/>
            <person name="Tindall B."/>
            <person name="Schuetze A."/>
            <person name="Brambilla E."/>
            <person name="Klenk H.-P."/>
            <person name="Eisen J.A."/>
        </authorList>
    </citation>
    <scope>NUCLEOTIDE SEQUENCE [LARGE SCALE GENOMIC DNA]</scope>
    <source>
        <strain evidence="7">ATCC 25205 / DSM 745 / LMG 13164 / NCIMB 1802</strain>
    </source>
</reference>
<evidence type="ECO:0000313" key="6">
    <source>
        <dbReference type="EMBL" id="AEL27811.1"/>
    </source>
</evidence>
<dbReference type="HOGENOM" id="CLU_473896_0_0_10"/>
<dbReference type="PANTHER" id="PTHR43280">
    <property type="entry name" value="ARAC-FAMILY TRANSCRIPTIONAL REGULATOR"/>
    <property type="match status" value="1"/>
</dbReference>
<dbReference type="PANTHER" id="PTHR43280:SF2">
    <property type="entry name" value="HTH-TYPE TRANSCRIPTIONAL REGULATOR EXSA"/>
    <property type="match status" value="1"/>
</dbReference>
<evidence type="ECO:0000259" key="5">
    <source>
        <dbReference type="PROSITE" id="PS01124"/>
    </source>
</evidence>
<keyword evidence="7" id="KW-1185">Reference proteome</keyword>
<name>G0J7W3_CYCMS</name>
<dbReference type="Gene3D" id="3.40.50.10070">
    <property type="entry name" value="TolB, N-terminal domain"/>
    <property type="match status" value="1"/>
</dbReference>
<dbReference type="OrthoDB" id="9779074at2"/>
<dbReference type="PROSITE" id="PS01124">
    <property type="entry name" value="HTH_ARAC_FAMILY_2"/>
    <property type="match status" value="1"/>
</dbReference>
<keyword evidence="2" id="KW-0238">DNA-binding</keyword>
<dbReference type="Gene3D" id="1.10.10.60">
    <property type="entry name" value="Homeodomain-like"/>
    <property type="match status" value="2"/>
</dbReference>
<evidence type="ECO:0000256" key="4">
    <source>
        <dbReference type="PROSITE-ProRule" id="PRU00339"/>
    </source>
</evidence>
<dbReference type="SUPFAM" id="SSF46689">
    <property type="entry name" value="Homeodomain-like"/>
    <property type="match status" value="1"/>
</dbReference>
<dbReference type="Pfam" id="PF12833">
    <property type="entry name" value="HTH_18"/>
    <property type="match status" value="1"/>
</dbReference>
<dbReference type="PROSITE" id="PS50005">
    <property type="entry name" value="TPR"/>
    <property type="match status" value="2"/>
</dbReference>
<dbReference type="eggNOG" id="COG2207">
    <property type="taxonomic scope" value="Bacteria"/>
</dbReference>
<dbReference type="Pfam" id="PF13181">
    <property type="entry name" value="TPR_8"/>
    <property type="match status" value="1"/>
</dbReference>
<feature type="repeat" description="TPR" evidence="4">
    <location>
        <begin position="270"/>
        <end position="303"/>
    </location>
</feature>
<feature type="domain" description="HTH araC/xylS-type" evidence="5">
    <location>
        <begin position="485"/>
        <end position="589"/>
    </location>
</feature>